<evidence type="ECO:0000256" key="2">
    <source>
        <dbReference type="ARBA" id="ARBA00022840"/>
    </source>
</evidence>
<keyword evidence="1" id="KW-0547">Nucleotide-binding</keyword>
<dbReference type="SUPFAM" id="SSF52540">
    <property type="entry name" value="P-loop containing nucleoside triphosphate hydrolases"/>
    <property type="match status" value="1"/>
</dbReference>
<dbReference type="PROSITE" id="PS50893">
    <property type="entry name" value="ABC_TRANSPORTER_2"/>
    <property type="match status" value="1"/>
</dbReference>
<dbReference type="InterPro" id="IPR017871">
    <property type="entry name" value="ABC_transporter-like_CS"/>
</dbReference>
<dbReference type="GO" id="GO:0022857">
    <property type="term" value="F:transmembrane transporter activity"/>
    <property type="evidence" value="ECO:0007669"/>
    <property type="project" value="TreeGrafter"/>
</dbReference>
<dbReference type="PROSITE" id="PS00211">
    <property type="entry name" value="ABC_TRANSPORTER_1"/>
    <property type="match status" value="1"/>
</dbReference>
<evidence type="ECO:0000313" key="3">
    <source>
        <dbReference type="EMBL" id="MTB94972.1"/>
    </source>
</evidence>
<dbReference type="EMBL" id="WLCI01000008">
    <property type="protein sequence ID" value="MTB94972.1"/>
    <property type="molecule type" value="Genomic_DNA"/>
</dbReference>
<dbReference type="InterPro" id="IPR003439">
    <property type="entry name" value="ABC_transporter-like_ATP-bd"/>
</dbReference>
<gene>
    <name evidence="3" type="ORF">GGQ22_07725</name>
</gene>
<organism evidence="3 4">
    <name type="scientific">Nocardioides marmotae</name>
    <dbReference type="NCBI Taxonomy" id="2663857"/>
    <lineage>
        <taxon>Bacteria</taxon>
        <taxon>Bacillati</taxon>
        <taxon>Actinomycetota</taxon>
        <taxon>Actinomycetes</taxon>
        <taxon>Propionibacteriales</taxon>
        <taxon>Nocardioidaceae</taxon>
        <taxon>Nocardioides</taxon>
    </lineage>
</organism>
<dbReference type="PANTHER" id="PTHR24220">
    <property type="entry name" value="IMPORT ATP-BINDING PROTEIN"/>
    <property type="match status" value="1"/>
</dbReference>
<dbReference type="Gene3D" id="3.40.50.300">
    <property type="entry name" value="P-loop containing nucleotide triphosphate hydrolases"/>
    <property type="match status" value="1"/>
</dbReference>
<evidence type="ECO:0000313" key="4">
    <source>
        <dbReference type="Proteomes" id="UP000433406"/>
    </source>
</evidence>
<dbReference type="Pfam" id="PF00005">
    <property type="entry name" value="ABC_tran"/>
    <property type="match status" value="1"/>
</dbReference>
<protein>
    <submittedName>
        <fullName evidence="3">ATP-binding cassette domain-containing protein</fullName>
    </submittedName>
</protein>
<evidence type="ECO:0000256" key="1">
    <source>
        <dbReference type="ARBA" id="ARBA00022741"/>
    </source>
</evidence>
<dbReference type="GO" id="GO:0005886">
    <property type="term" value="C:plasma membrane"/>
    <property type="evidence" value="ECO:0007669"/>
    <property type="project" value="TreeGrafter"/>
</dbReference>
<dbReference type="SMART" id="SM00382">
    <property type="entry name" value="AAA"/>
    <property type="match status" value="1"/>
</dbReference>
<dbReference type="PANTHER" id="PTHR24220:SF659">
    <property type="entry name" value="TRANSPORTER, PUTATIVE-RELATED"/>
    <property type="match status" value="1"/>
</dbReference>
<name>A0A6I3J6A2_9ACTN</name>
<dbReference type="InterPro" id="IPR003593">
    <property type="entry name" value="AAA+_ATPase"/>
</dbReference>
<dbReference type="GO" id="GO:0005524">
    <property type="term" value="F:ATP binding"/>
    <property type="evidence" value="ECO:0007669"/>
    <property type="project" value="UniProtKB-KW"/>
</dbReference>
<dbReference type="InterPro" id="IPR027417">
    <property type="entry name" value="P-loop_NTPase"/>
</dbReference>
<dbReference type="AlphaFoldDB" id="A0A6I3J6A2"/>
<dbReference type="GO" id="GO:0016887">
    <property type="term" value="F:ATP hydrolysis activity"/>
    <property type="evidence" value="ECO:0007669"/>
    <property type="project" value="InterPro"/>
</dbReference>
<comment type="caution">
    <text evidence="3">The sequence shown here is derived from an EMBL/GenBank/DDBJ whole genome shotgun (WGS) entry which is preliminary data.</text>
</comment>
<dbReference type="Proteomes" id="UP000433406">
    <property type="component" value="Unassembled WGS sequence"/>
</dbReference>
<dbReference type="InterPro" id="IPR015854">
    <property type="entry name" value="ABC_transpr_LolD-like"/>
</dbReference>
<keyword evidence="2 3" id="KW-0067">ATP-binding</keyword>
<reference evidence="3 4" key="1">
    <citation type="submission" date="2019-10" db="EMBL/GenBank/DDBJ databases">
        <title>Nocardioides novel species isolated from the excrement of Marmot.</title>
        <authorList>
            <person name="Zhang G."/>
        </authorList>
    </citation>
    <scope>NUCLEOTIDE SEQUENCE [LARGE SCALE GENOMIC DNA]</scope>
    <source>
        <strain evidence="4">zg-579</strain>
    </source>
</reference>
<sequence length="243" mass="26243">MRGVDVSYDGRPALRGVDLVVREGERVALVGPSGAGKSTLLRLCTAAVRQDAGEVEVLGRPLARLGAGGLAAVRRRVGTVHQRLHLVGRLRVVHNVNAGHLGRWSTARALASLVRPREVETARAALEQTGIGDKLFARTDELSGGEQQRVAVARVLVQRPDLVLADEPVASLDPARADEVLALLCETVATPRRALLVSLHDFDLAVRRCDRVVGLREGRVVFDRPASDVDEEMRAALYDTAPR</sequence>
<accession>A0A6I3J6A2</accession>
<proteinExistence type="predicted"/>
<keyword evidence="4" id="KW-1185">Reference proteome</keyword>